<sequence>MNPSSSVTINTSSFQEMYISSMEDDNMIMSSNNNTIHSTTLLYNLAVLRDKMSQSAAAPDAGGADHSYSVELLESFSNEVEVEGGEIIEVGAADILARYTHYCHVCGKGFKRDANLRMHMRAHGDEYKTHAALSNPAKGKGCTEPLQRSHCPKMYVCNQCNQKQFSVLSDLRTHEKNCGGLKWRCTCGTTFSRKDKLMGHVTLFVGHSPAAAASDCGVLLN</sequence>
<dbReference type="Pfam" id="PF22995">
    <property type="entry name" value="C2CH-3rd_BIRD-IDD"/>
    <property type="match status" value="1"/>
</dbReference>
<dbReference type="Proteomes" id="UP001180020">
    <property type="component" value="Unassembled WGS sequence"/>
</dbReference>
<dbReference type="GO" id="GO:0008270">
    <property type="term" value="F:zinc ion binding"/>
    <property type="evidence" value="ECO:0007669"/>
    <property type="project" value="UniProtKB-KW"/>
</dbReference>
<comment type="caution">
    <text evidence="11">The sequence shown here is derived from an EMBL/GenBank/DDBJ whole genome shotgun (WGS) entry which is preliminary data.</text>
</comment>
<dbReference type="InterPro" id="IPR013087">
    <property type="entry name" value="Znf_C2H2_type"/>
</dbReference>
<keyword evidence="5" id="KW-0862">Zinc</keyword>
<keyword evidence="2" id="KW-0479">Metal-binding</keyword>
<gene>
    <name evidence="11" type="ORF">QJS10_CPB21g00279</name>
</gene>
<dbReference type="PANTHER" id="PTHR46352">
    <property type="entry name" value="PROTEIN SENSITIVE TO PROTON RHIZOTOXICITY 1"/>
    <property type="match status" value="1"/>
</dbReference>
<dbReference type="GO" id="GO:0010044">
    <property type="term" value="P:response to aluminum ion"/>
    <property type="evidence" value="ECO:0007669"/>
    <property type="project" value="InterPro"/>
</dbReference>
<evidence type="ECO:0000259" key="10">
    <source>
        <dbReference type="PROSITE" id="PS50157"/>
    </source>
</evidence>
<evidence type="ECO:0000256" key="3">
    <source>
        <dbReference type="ARBA" id="ARBA00022737"/>
    </source>
</evidence>
<evidence type="ECO:0000256" key="9">
    <source>
        <dbReference type="PROSITE-ProRule" id="PRU00042"/>
    </source>
</evidence>
<evidence type="ECO:0000256" key="8">
    <source>
        <dbReference type="ARBA" id="ARBA00023242"/>
    </source>
</evidence>
<keyword evidence="6" id="KW-0805">Transcription regulation</keyword>
<name>A0AAV9C4W0_ACOCL</name>
<dbReference type="PROSITE" id="PS50157">
    <property type="entry name" value="ZINC_FINGER_C2H2_2"/>
    <property type="match status" value="1"/>
</dbReference>
<keyword evidence="7" id="KW-0804">Transcription</keyword>
<dbReference type="SUPFAM" id="SSF57667">
    <property type="entry name" value="beta-beta-alpha zinc fingers"/>
    <property type="match status" value="1"/>
</dbReference>
<organism evidence="11 12">
    <name type="scientific">Acorus calamus</name>
    <name type="common">Sweet flag</name>
    <dbReference type="NCBI Taxonomy" id="4465"/>
    <lineage>
        <taxon>Eukaryota</taxon>
        <taxon>Viridiplantae</taxon>
        <taxon>Streptophyta</taxon>
        <taxon>Embryophyta</taxon>
        <taxon>Tracheophyta</taxon>
        <taxon>Spermatophyta</taxon>
        <taxon>Magnoliopsida</taxon>
        <taxon>Liliopsida</taxon>
        <taxon>Acoraceae</taxon>
        <taxon>Acorus</taxon>
    </lineage>
</organism>
<dbReference type="GO" id="GO:0005634">
    <property type="term" value="C:nucleus"/>
    <property type="evidence" value="ECO:0007669"/>
    <property type="project" value="UniProtKB-SubCell"/>
</dbReference>
<dbReference type="InterPro" id="IPR036236">
    <property type="entry name" value="Znf_C2H2_sf"/>
</dbReference>
<comment type="subcellular location">
    <subcellularLocation>
        <location evidence="1">Nucleus</location>
    </subcellularLocation>
</comment>
<dbReference type="SMART" id="SM00355">
    <property type="entry name" value="ZnF_C2H2"/>
    <property type="match status" value="2"/>
</dbReference>
<dbReference type="Pfam" id="PF23118">
    <property type="entry name" value="zf-C2H2_STOP2_C"/>
    <property type="match status" value="1"/>
</dbReference>
<reference evidence="11" key="2">
    <citation type="submission" date="2023-06" db="EMBL/GenBank/DDBJ databases">
        <authorList>
            <person name="Ma L."/>
            <person name="Liu K.-W."/>
            <person name="Li Z."/>
            <person name="Hsiao Y.-Y."/>
            <person name="Qi Y."/>
            <person name="Fu T."/>
            <person name="Tang G."/>
            <person name="Zhang D."/>
            <person name="Sun W.-H."/>
            <person name="Liu D.-K."/>
            <person name="Li Y."/>
            <person name="Chen G.-Z."/>
            <person name="Liu X.-D."/>
            <person name="Liao X.-Y."/>
            <person name="Jiang Y.-T."/>
            <person name="Yu X."/>
            <person name="Hao Y."/>
            <person name="Huang J."/>
            <person name="Zhao X.-W."/>
            <person name="Ke S."/>
            <person name="Chen Y.-Y."/>
            <person name="Wu W.-L."/>
            <person name="Hsu J.-L."/>
            <person name="Lin Y.-F."/>
            <person name="Huang M.-D."/>
            <person name="Li C.-Y."/>
            <person name="Huang L."/>
            <person name="Wang Z.-W."/>
            <person name="Zhao X."/>
            <person name="Zhong W.-Y."/>
            <person name="Peng D.-H."/>
            <person name="Ahmad S."/>
            <person name="Lan S."/>
            <person name="Zhang J.-S."/>
            <person name="Tsai W.-C."/>
            <person name="Van De Peer Y."/>
            <person name="Liu Z.-J."/>
        </authorList>
    </citation>
    <scope>NUCLEOTIDE SEQUENCE</scope>
    <source>
        <strain evidence="11">CP</strain>
        <tissue evidence="11">Leaves</tissue>
    </source>
</reference>
<dbReference type="PANTHER" id="PTHR46352:SF8">
    <property type="entry name" value="PROTEIN SENSITIVE TO PROTON RHIZOTOXICITY 2"/>
    <property type="match status" value="1"/>
</dbReference>
<dbReference type="FunFam" id="3.30.160.60:FF:000145">
    <property type="entry name" value="Zinc finger protein 574"/>
    <property type="match status" value="1"/>
</dbReference>
<dbReference type="PROSITE" id="PS00028">
    <property type="entry name" value="ZINC_FINGER_C2H2_1"/>
    <property type="match status" value="1"/>
</dbReference>
<evidence type="ECO:0000313" key="11">
    <source>
        <dbReference type="EMBL" id="KAK1283441.1"/>
    </source>
</evidence>
<accession>A0AAV9C4W0</accession>
<dbReference type="InterPro" id="IPR058196">
    <property type="entry name" value="zf-C2H2_STOP1/2_C"/>
</dbReference>
<evidence type="ECO:0000256" key="5">
    <source>
        <dbReference type="ARBA" id="ARBA00022833"/>
    </source>
</evidence>
<dbReference type="GO" id="GO:0010447">
    <property type="term" value="P:response to acidic pH"/>
    <property type="evidence" value="ECO:0007669"/>
    <property type="project" value="InterPro"/>
</dbReference>
<dbReference type="Gene3D" id="3.30.160.60">
    <property type="entry name" value="Classic Zinc Finger"/>
    <property type="match status" value="2"/>
</dbReference>
<dbReference type="InterPro" id="IPR044300">
    <property type="entry name" value="STOP1/2"/>
</dbReference>
<protein>
    <recommendedName>
        <fullName evidence="10">C2H2-type domain-containing protein</fullName>
    </recommendedName>
</protein>
<evidence type="ECO:0000313" key="12">
    <source>
        <dbReference type="Proteomes" id="UP001180020"/>
    </source>
</evidence>
<evidence type="ECO:0000256" key="6">
    <source>
        <dbReference type="ARBA" id="ARBA00023015"/>
    </source>
</evidence>
<keyword evidence="3" id="KW-0677">Repeat</keyword>
<keyword evidence="12" id="KW-1185">Reference proteome</keyword>
<keyword evidence="4 9" id="KW-0863">Zinc-finger</keyword>
<dbReference type="EMBL" id="JAUJYO010000021">
    <property type="protein sequence ID" value="KAK1283441.1"/>
    <property type="molecule type" value="Genomic_DNA"/>
</dbReference>
<evidence type="ECO:0000256" key="4">
    <source>
        <dbReference type="ARBA" id="ARBA00022771"/>
    </source>
</evidence>
<reference evidence="11" key="1">
    <citation type="journal article" date="2023" name="Nat. Commun.">
        <title>Diploid and tetraploid genomes of Acorus and the evolution of monocots.</title>
        <authorList>
            <person name="Ma L."/>
            <person name="Liu K.W."/>
            <person name="Li Z."/>
            <person name="Hsiao Y.Y."/>
            <person name="Qi Y."/>
            <person name="Fu T."/>
            <person name="Tang G.D."/>
            <person name="Zhang D."/>
            <person name="Sun W.H."/>
            <person name="Liu D.K."/>
            <person name="Li Y."/>
            <person name="Chen G.Z."/>
            <person name="Liu X.D."/>
            <person name="Liao X.Y."/>
            <person name="Jiang Y.T."/>
            <person name="Yu X."/>
            <person name="Hao Y."/>
            <person name="Huang J."/>
            <person name="Zhao X.W."/>
            <person name="Ke S."/>
            <person name="Chen Y.Y."/>
            <person name="Wu W.L."/>
            <person name="Hsu J.L."/>
            <person name="Lin Y.F."/>
            <person name="Huang M.D."/>
            <person name="Li C.Y."/>
            <person name="Huang L."/>
            <person name="Wang Z.W."/>
            <person name="Zhao X."/>
            <person name="Zhong W.Y."/>
            <person name="Peng D.H."/>
            <person name="Ahmad S."/>
            <person name="Lan S."/>
            <person name="Zhang J.S."/>
            <person name="Tsai W.C."/>
            <person name="Van de Peer Y."/>
            <person name="Liu Z.J."/>
        </authorList>
    </citation>
    <scope>NUCLEOTIDE SEQUENCE</scope>
    <source>
        <strain evidence="11">CP</strain>
    </source>
</reference>
<dbReference type="Pfam" id="PF00096">
    <property type="entry name" value="zf-C2H2"/>
    <property type="match status" value="1"/>
</dbReference>
<proteinExistence type="predicted"/>
<keyword evidence="8" id="KW-0539">Nucleus</keyword>
<evidence type="ECO:0000256" key="7">
    <source>
        <dbReference type="ARBA" id="ARBA00023163"/>
    </source>
</evidence>
<dbReference type="InterPro" id="IPR055187">
    <property type="entry name" value="C2CH-3rd_BIRD-IDD"/>
</dbReference>
<evidence type="ECO:0000256" key="2">
    <source>
        <dbReference type="ARBA" id="ARBA00022723"/>
    </source>
</evidence>
<evidence type="ECO:0000256" key="1">
    <source>
        <dbReference type="ARBA" id="ARBA00004123"/>
    </source>
</evidence>
<feature type="domain" description="C2H2-type" evidence="10">
    <location>
        <begin position="101"/>
        <end position="128"/>
    </location>
</feature>
<dbReference type="AlphaFoldDB" id="A0AAV9C4W0"/>